<comment type="similarity">
    <text evidence="1">Belongs to the constitutive coactivator of PPAR-gamma family.</text>
</comment>
<sequence length="629" mass="73515">MGVRGLQTFIEKDCSEACKYVSIKQLADKHRHVFNCEPAVVVDGMSMMNRLYTNTSLEWIYGGQWQQFFDELKNFIQCFKDIGVKLIFFFDGTVCALKRDEWVRRRLSKAETVVNIFKIIRKSKTQPDKALFQLPTSMGLLARFAIKELGADVYQTDRDADDVIAEYAFKHQEVFAILSQDSDFIIYNTKMYLSLSHLNIDTLQTIHYDRQYFAEHYLQLYVKQLPLFACLAGNDFIPFDKLRQFHRSISNQQRIYLSTIAENLCRIIRNECWTGDLNNRHELDHISRFVFGNNRFSNLIYEGLKSYMFGNSGPPPSVCISVNPNMEKAVYEKHSNCFNSPYIFNLLCKLEYESSEVLEDDSRLPTALVYREIRQRCYGVLFNQFLNPKSHEKMHTKDENSVIVKEWCAYKGNLLKSPEFIKPLPLNAYPFTENKNTILSIEDLWFKCTEIEKLKLFWSLLQLPMEFHLLTTLPRDHIVLASILNYLIGGLQIGPLLKPFEVAVFITQALWKSTSEELKQLLAPSVDAVAVNLSTLFMRGVTTVLMVLNICDFPFPMTHAMPWRFFDGKLFHYLHNKAKLRPSIQDLCKNEDKKIKDFYNLLSYVISNTVYDFHNMDWKTIFPDFEYPL</sequence>
<dbReference type="PANTHER" id="PTHR15976">
    <property type="entry name" value="CONSTITUTIVE COACTIVATOR OF PEROXISOME PROLIFERATOR-ACTIVATED RECEPTOR GAMMA"/>
    <property type="match status" value="1"/>
</dbReference>
<keyword evidence="3" id="KW-0675">Receptor</keyword>
<dbReference type="SMART" id="SM00485">
    <property type="entry name" value="XPGN"/>
    <property type="match status" value="1"/>
</dbReference>
<name>A0AAV4SLT9_9ARAC</name>
<evidence type="ECO:0000256" key="1">
    <source>
        <dbReference type="ARBA" id="ARBA00009495"/>
    </source>
</evidence>
<keyword evidence="4" id="KW-1185">Reference proteome</keyword>
<dbReference type="InterPro" id="IPR026784">
    <property type="entry name" value="Coact_PPARg"/>
</dbReference>
<dbReference type="InterPro" id="IPR029060">
    <property type="entry name" value="PIN-like_dom_sf"/>
</dbReference>
<dbReference type="InterPro" id="IPR006085">
    <property type="entry name" value="XPG_DNA_repair_N"/>
</dbReference>
<evidence type="ECO:0000313" key="4">
    <source>
        <dbReference type="Proteomes" id="UP001054837"/>
    </source>
</evidence>
<dbReference type="EMBL" id="BPLQ01007999">
    <property type="protein sequence ID" value="GIY33954.1"/>
    <property type="molecule type" value="Genomic_DNA"/>
</dbReference>
<dbReference type="Gene3D" id="3.40.50.1010">
    <property type="entry name" value="5'-nuclease"/>
    <property type="match status" value="1"/>
</dbReference>
<protein>
    <submittedName>
        <fullName evidence="3">Constitutive coactivator of peroxisome proliferator-activated receptor gamma</fullName>
    </submittedName>
</protein>
<proteinExistence type="inferred from homology"/>
<dbReference type="SUPFAM" id="SSF88723">
    <property type="entry name" value="PIN domain-like"/>
    <property type="match status" value="1"/>
</dbReference>
<evidence type="ECO:0000313" key="3">
    <source>
        <dbReference type="EMBL" id="GIY33954.1"/>
    </source>
</evidence>
<accession>A0AAV4SLT9</accession>
<comment type="caution">
    <text evidence="3">The sequence shown here is derived from an EMBL/GenBank/DDBJ whole genome shotgun (WGS) entry which is preliminary data.</text>
</comment>
<reference evidence="3 4" key="1">
    <citation type="submission" date="2021-06" db="EMBL/GenBank/DDBJ databases">
        <title>Caerostris darwini draft genome.</title>
        <authorList>
            <person name="Kono N."/>
            <person name="Arakawa K."/>
        </authorList>
    </citation>
    <scope>NUCLEOTIDE SEQUENCE [LARGE SCALE GENOMIC DNA]</scope>
</reference>
<dbReference type="GO" id="GO:0005634">
    <property type="term" value="C:nucleus"/>
    <property type="evidence" value="ECO:0007669"/>
    <property type="project" value="TreeGrafter"/>
</dbReference>
<dbReference type="GO" id="GO:0004518">
    <property type="term" value="F:nuclease activity"/>
    <property type="evidence" value="ECO:0007669"/>
    <property type="project" value="InterPro"/>
</dbReference>
<dbReference type="Proteomes" id="UP001054837">
    <property type="component" value="Unassembled WGS sequence"/>
</dbReference>
<dbReference type="PANTHER" id="PTHR15976:SF17">
    <property type="entry name" value="CONSTITUTIVE COACTIVATOR OF PEROXISOME PROLIFERATOR-ACTIVATED RECEPTOR GAMMA"/>
    <property type="match status" value="1"/>
</dbReference>
<gene>
    <name evidence="3" type="primary">FAM120B</name>
    <name evidence="3" type="ORF">CDAR_571371</name>
</gene>
<feature type="domain" description="XPG N-terminal" evidence="2">
    <location>
        <begin position="1"/>
        <end position="112"/>
    </location>
</feature>
<dbReference type="AlphaFoldDB" id="A0AAV4SLT9"/>
<evidence type="ECO:0000259" key="2">
    <source>
        <dbReference type="SMART" id="SM00485"/>
    </source>
</evidence>
<organism evidence="3 4">
    <name type="scientific">Caerostris darwini</name>
    <dbReference type="NCBI Taxonomy" id="1538125"/>
    <lineage>
        <taxon>Eukaryota</taxon>
        <taxon>Metazoa</taxon>
        <taxon>Ecdysozoa</taxon>
        <taxon>Arthropoda</taxon>
        <taxon>Chelicerata</taxon>
        <taxon>Arachnida</taxon>
        <taxon>Araneae</taxon>
        <taxon>Araneomorphae</taxon>
        <taxon>Entelegynae</taxon>
        <taxon>Araneoidea</taxon>
        <taxon>Araneidae</taxon>
        <taxon>Caerostris</taxon>
    </lineage>
</organism>